<dbReference type="GO" id="GO:0046872">
    <property type="term" value="F:metal ion binding"/>
    <property type="evidence" value="ECO:0007669"/>
    <property type="project" value="InterPro"/>
</dbReference>
<dbReference type="Pfam" id="PF19335">
    <property type="entry name" value="HMBD"/>
    <property type="match status" value="3"/>
</dbReference>
<feature type="domain" description="Heavy metal binding" evidence="2">
    <location>
        <begin position="37"/>
        <end position="61"/>
    </location>
</feature>
<protein>
    <recommendedName>
        <fullName evidence="2">Heavy metal binding domain-containing protein</fullName>
    </recommendedName>
</protein>
<feature type="domain" description="Heavy metal binding" evidence="2">
    <location>
        <begin position="91"/>
        <end position="116"/>
    </location>
</feature>
<keyword evidence="4" id="KW-1185">Reference proteome</keyword>
<feature type="chain" id="PRO_5027087778" description="Heavy metal binding domain-containing protein" evidence="1">
    <location>
        <begin position="22"/>
        <end position="177"/>
    </location>
</feature>
<name>A0A6L7I0G3_9GAMM</name>
<feature type="signal peptide" evidence="1">
    <location>
        <begin position="1"/>
        <end position="21"/>
    </location>
</feature>
<evidence type="ECO:0000313" key="4">
    <source>
        <dbReference type="Proteomes" id="UP000474778"/>
    </source>
</evidence>
<dbReference type="InterPro" id="IPR045800">
    <property type="entry name" value="HMBD"/>
</dbReference>
<dbReference type="Proteomes" id="UP000474778">
    <property type="component" value="Unassembled WGS sequence"/>
</dbReference>
<gene>
    <name evidence="3" type="ORF">GNT65_15185</name>
</gene>
<organism evidence="3 4">
    <name type="scientific">Shewanella insulae</name>
    <dbReference type="NCBI Taxonomy" id="2681496"/>
    <lineage>
        <taxon>Bacteria</taxon>
        <taxon>Pseudomonadati</taxon>
        <taxon>Pseudomonadota</taxon>
        <taxon>Gammaproteobacteria</taxon>
        <taxon>Alteromonadales</taxon>
        <taxon>Shewanellaceae</taxon>
        <taxon>Shewanella</taxon>
    </lineage>
</organism>
<evidence type="ECO:0000259" key="2">
    <source>
        <dbReference type="Pfam" id="PF19335"/>
    </source>
</evidence>
<dbReference type="AlphaFoldDB" id="A0A6L7I0G3"/>
<proteinExistence type="predicted"/>
<accession>A0A6L7I0G3</accession>
<evidence type="ECO:0000313" key="3">
    <source>
        <dbReference type="EMBL" id="MXR70006.1"/>
    </source>
</evidence>
<comment type="caution">
    <text evidence="3">The sequence shown here is derived from an EMBL/GenBank/DDBJ whole genome shotgun (WGS) entry which is preliminary data.</text>
</comment>
<keyword evidence="1" id="KW-0732">Signal</keyword>
<dbReference type="EMBL" id="WRPA01000014">
    <property type="protein sequence ID" value="MXR70006.1"/>
    <property type="molecule type" value="Genomic_DNA"/>
</dbReference>
<feature type="domain" description="Heavy metal binding" evidence="2">
    <location>
        <begin position="141"/>
        <end position="167"/>
    </location>
</feature>
<evidence type="ECO:0000256" key="1">
    <source>
        <dbReference type="SAM" id="SignalP"/>
    </source>
</evidence>
<sequence>MKTLISLILTAFIFVSTAPMAFAEQHHAAAAEQGYDCPMHPEVKGAKGDTCPKCGMNLEPAAHHAMAKHHGKDCDKCPHHQHAKADKAGGYECPMHPEVKGAKGDTCPKCGMNLEQAKTAKAGKSCDNCPKHKHQMAKQGYHCPMHPEVKGAKGDSCPKCGMFLEPVASADSGHKHH</sequence>
<dbReference type="RefSeq" id="WP_160797677.1">
    <property type="nucleotide sequence ID" value="NZ_CANMWR010000015.1"/>
</dbReference>
<reference evidence="3 4" key="1">
    <citation type="submission" date="2019-12" db="EMBL/GenBank/DDBJ databases">
        <title>Shewanella insulae sp. nov., isolated from a tidal flat.</title>
        <authorList>
            <person name="Yoon J.-H."/>
        </authorList>
    </citation>
    <scope>NUCLEOTIDE SEQUENCE [LARGE SCALE GENOMIC DNA]</scope>
    <source>
        <strain evidence="3 4">JBTF-M18</strain>
    </source>
</reference>